<dbReference type="EMBL" id="FN596009">
    <property type="protein sequence ID" value="CCB57197.1"/>
    <property type="molecule type" value="Genomic_DNA"/>
</dbReference>
<gene>
    <name evidence="1" type="ordered locus">VIT_19s0093g00540</name>
</gene>
<protein>
    <submittedName>
        <fullName evidence="1">Uncharacterized protein</fullName>
    </submittedName>
</protein>
<accession>F6HR89</accession>
<reference evidence="2" key="1">
    <citation type="journal article" date="2007" name="Nature">
        <title>The grapevine genome sequence suggests ancestral hexaploidization in major angiosperm phyla.</title>
        <authorList>
            <consortium name="The French-Italian Public Consortium for Grapevine Genome Characterization."/>
            <person name="Jaillon O."/>
            <person name="Aury J.-M."/>
            <person name="Noel B."/>
            <person name="Policriti A."/>
            <person name="Clepet C."/>
            <person name="Casagrande A."/>
            <person name="Choisne N."/>
            <person name="Aubourg S."/>
            <person name="Vitulo N."/>
            <person name="Jubin C."/>
            <person name="Vezzi A."/>
            <person name="Legeai F."/>
            <person name="Hugueney P."/>
            <person name="Dasilva C."/>
            <person name="Horner D."/>
            <person name="Mica E."/>
            <person name="Jublot D."/>
            <person name="Poulain J."/>
            <person name="Bruyere C."/>
            <person name="Billault A."/>
            <person name="Segurens B."/>
            <person name="Gouyvenoux M."/>
            <person name="Ugarte E."/>
            <person name="Cattonaro F."/>
            <person name="Anthouard V."/>
            <person name="Vico V."/>
            <person name="Del Fabbro C."/>
            <person name="Alaux M."/>
            <person name="Di Gaspero G."/>
            <person name="Dumas V."/>
            <person name="Felice N."/>
            <person name="Paillard S."/>
            <person name="Juman I."/>
            <person name="Moroldo M."/>
            <person name="Scalabrin S."/>
            <person name="Canaguier A."/>
            <person name="Le Clainche I."/>
            <person name="Malacrida G."/>
            <person name="Durand E."/>
            <person name="Pesole G."/>
            <person name="Laucou V."/>
            <person name="Chatelet P."/>
            <person name="Merdinoglu D."/>
            <person name="Delledonne M."/>
            <person name="Pezzotti M."/>
            <person name="Lecharny A."/>
            <person name="Scarpelli C."/>
            <person name="Artiguenave F."/>
            <person name="Pe M.E."/>
            <person name="Valle G."/>
            <person name="Morgante M."/>
            <person name="Caboche M."/>
            <person name="Adam-Blondon A.-F."/>
            <person name="Weissenbach J."/>
            <person name="Quetier F."/>
            <person name="Wincker P."/>
        </authorList>
    </citation>
    <scope>NUCLEOTIDE SEQUENCE [LARGE SCALE GENOMIC DNA]</scope>
    <source>
        <strain evidence="2">cv. Pinot noir / PN40024</strain>
    </source>
</reference>
<dbReference type="HOGENOM" id="CLU_3437553_0_0_1"/>
<proteinExistence type="predicted"/>
<evidence type="ECO:0000313" key="1">
    <source>
        <dbReference type="EMBL" id="CCB57197.1"/>
    </source>
</evidence>
<dbReference type="InParanoid" id="F6HR89"/>
<dbReference type="Proteomes" id="UP000009183">
    <property type="component" value="Chromosome 19"/>
</dbReference>
<keyword evidence="2" id="KW-1185">Reference proteome</keyword>
<organism evidence="1 2">
    <name type="scientific">Vitis vinifera</name>
    <name type="common">Grape</name>
    <dbReference type="NCBI Taxonomy" id="29760"/>
    <lineage>
        <taxon>Eukaryota</taxon>
        <taxon>Viridiplantae</taxon>
        <taxon>Streptophyta</taxon>
        <taxon>Embryophyta</taxon>
        <taxon>Tracheophyta</taxon>
        <taxon>Spermatophyta</taxon>
        <taxon>Magnoliopsida</taxon>
        <taxon>eudicotyledons</taxon>
        <taxon>Gunneridae</taxon>
        <taxon>Pentapetalae</taxon>
        <taxon>rosids</taxon>
        <taxon>Vitales</taxon>
        <taxon>Vitaceae</taxon>
        <taxon>Viteae</taxon>
        <taxon>Vitis</taxon>
    </lineage>
</organism>
<sequence>MRRGIECQNEK</sequence>
<evidence type="ECO:0000313" key="2">
    <source>
        <dbReference type="Proteomes" id="UP000009183"/>
    </source>
</evidence>
<name>F6HR89_VITVI</name>